<dbReference type="EMBL" id="JAMSKV010000002">
    <property type="protein sequence ID" value="MCQ8277574.1"/>
    <property type="molecule type" value="Genomic_DNA"/>
</dbReference>
<dbReference type="Gene3D" id="1.10.260.40">
    <property type="entry name" value="lambda repressor-like DNA-binding domains"/>
    <property type="match status" value="1"/>
</dbReference>
<sequence>MSDRSKPTPALTIIEIARLAGVSKSTVSRVMLGSPLVNAETRRRVEETVAKYDYTPNVNAGQMRSKRTNVVSVIVPLYHDADQSISDPFFMRMLTALSEVLTARNCDLLLSCMSETARRQIDHAVRAKRADGIIVIGQSNIHEAICAVARRAVPIVAWGQAVPDQPYATVSSDNRTGARKAVSHLLGLGRRRIVVLGNIDLPETRPRLLGYRDALGEAGVASDPALFVPSSFNRSSASAAVTAFLAGGTSFDGVFALSDEMGRGAVDALARAGMAVPDDVAVVGFDDIASSTADLPLTTVRQDIPAAAAALVELLMEQIDGAPSRDVLLPTVLVRRQSTGF</sequence>
<comment type="caution">
    <text evidence="5">The sequence shown here is derived from an EMBL/GenBank/DDBJ whole genome shotgun (WGS) entry which is preliminary data.</text>
</comment>
<dbReference type="CDD" id="cd01392">
    <property type="entry name" value="HTH_LacI"/>
    <property type="match status" value="1"/>
</dbReference>
<dbReference type="PROSITE" id="PS00356">
    <property type="entry name" value="HTH_LACI_1"/>
    <property type="match status" value="1"/>
</dbReference>
<proteinExistence type="predicted"/>
<dbReference type="Proteomes" id="UP001524587">
    <property type="component" value="Unassembled WGS sequence"/>
</dbReference>
<dbReference type="RefSeq" id="WP_422863019.1">
    <property type="nucleotide sequence ID" value="NZ_JAMSKV010000002.1"/>
</dbReference>
<dbReference type="SUPFAM" id="SSF53822">
    <property type="entry name" value="Periplasmic binding protein-like I"/>
    <property type="match status" value="1"/>
</dbReference>
<gene>
    <name evidence="5" type="ORF">NFI95_03810</name>
</gene>
<dbReference type="PANTHER" id="PTHR30146:SF120">
    <property type="entry name" value="ALANINE RACEMASE"/>
    <property type="match status" value="1"/>
</dbReference>
<keyword evidence="2" id="KW-0238">DNA-binding</keyword>
<evidence type="ECO:0000256" key="3">
    <source>
        <dbReference type="ARBA" id="ARBA00023163"/>
    </source>
</evidence>
<evidence type="ECO:0000256" key="2">
    <source>
        <dbReference type="ARBA" id="ARBA00023125"/>
    </source>
</evidence>
<dbReference type="SUPFAM" id="SSF47413">
    <property type="entry name" value="lambda repressor-like DNA-binding domains"/>
    <property type="match status" value="1"/>
</dbReference>
<feature type="domain" description="HTH lacI-type" evidence="4">
    <location>
        <begin position="11"/>
        <end position="65"/>
    </location>
</feature>
<evidence type="ECO:0000313" key="5">
    <source>
        <dbReference type="EMBL" id="MCQ8277574.1"/>
    </source>
</evidence>
<evidence type="ECO:0000313" key="6">
    <source>
        <dbReference type="Proteomes" id="UP001524587"/>
    </source>
</evidence>
<dbReference type="InterPro" id="IPR028082">
    <property type="entry name" value="Peripla_BP_I"/>
</dbReference>
<reference evidence="5 6" key="1">
    <citation type="submission" date="2022-06" db="EMBL/GenBank/DDBJ databases">
        <title>Endosaccharibacter gen. nov., sp. nov., endophytic bacteria isolated from sugarcane.</title>
        <authorList>
            <person name="Pitiwittayakul N."/>
            <person name="Yukphan P."/>
            <person name="Charoenyingcharoen P."/>
            <person name="Tanasupawat S."/>
        </authorList>
    </citation>
    <scope>NUCLEOTIDE SEQUENCE [LARGE SCALE GENOMIC DNA]</scope>
    <source>
        <strain evidence="5 6">KSS8</strain>
    </source>
</reference>
<evidence type="ECO:0000256" key="1">
    <source>
        <dbReference type="ARBA" id="ARBA00023015"/>
    </source>
</evidence>
<keyword evidence="1" id="KW-0805">Transcription regulation</keyword>
<keyword evidence="3" id="KW-0804">Transcription</keyword>
<protein>
    <submittedName>
        <fullName evidence="5">LacI family transcriptional regulator</fullName>
    </submittedName>
</protein>
<dbReference type="Pfam" id="PF13377">
    <property type="entry name" value="Peripla_BP_3"/>
    <property type="match status" value="1"/>
</dbReference>
<evidence type="ECO:0000259" key="4">
    <source>
        <dbReference type="PROSITE" id="PS50932"/>
    </source>
</evidence>
<keyword evidence="6" id="KW-1185">Reference proteome</keyword>
<dbReference type="PANTHER" id="PTHR30146">
    <property type="entry name" value="LACI-RELATED TRANSCRIPTIONAL REPRESSOR"/>
    <property type="match status" value="1"/>
</dbReference>
<organism evidence="5 6">
    <name type="scientific">Endosaccharibacter trunci</name>
    <dbReference type="NCBI Taxonomy" id="2812733"/>
    <lineage>
        <taxon>Bacteria</taxon>
        <taxon>Pseudomonadati</taxon>
        <taxon>Pseudomonadota</taxon>
        <taxon>Alphaproteobacteria</taxon>
        <taxon>Acetobacterales</taxon>
        <taxon>Acetobacteraceae</taxon>
        <taxon>Endosaccharibacter</taxon>
    </lineage>
</organism>
<dbReference type="SMART" id="SM00354">
    <property type="entry name" value="HTH_LACI"/>
    <property type="match status" value="1"/>
</dbReference>
<dbReference type="InterPro" id="IPR000843">
    <property type="entry name" value="HTH_LacI"/>
</dbReference>
<dbReference type="Pfam" id="PF00356">
    <property type="entry name" value="LacI"/>
    <property type="match status" value="1"/>
</dbReference>
<name>A0ABT1W3X8_9PROT</name>
<accession>A0ABT1W3X8</accession>
<dbReference type="Gene3D" id="3.40.50.2300">
    <property type="match status" value="2"/>
</dbReference>
<dbReference type="InterPro" id="IPR010982">
    <property type="entry name" value="Lambda_DNA-bd_dom_sf"/>
</dbReference>
<dbReference type="PROSITE" id="PS50932">
    <property type="entry name" value="HTH_LACI_2"/>
    <property type="match status" value="1"/>
</dbReference>
<dbReference type="InterPro" id="IPR046335">
    <property type="entry name" value="LacI/GalR-like_sensor"/>
</dbReference>